<evidence type="ECO:0000313" key="2">
    <source>
        <dbReference type="EMBL" id="KAH8030446.1"/>
    </source>
</evidence>
<keyword evidence="1" id="KW-0812">Transmembrane</keyword>
<organism evidence="2 3">
    <name type="scientific">Rhipicephalus microplus</name>
    <name type="common">Cattle tick</name>
    <name type="synonym">Boophilus microplus</name>
    <dbReference type="NCBI Taxonomy" id="6941"/>
    <lineage>
        <taxon>Eukaryota</taxon>
        <taxon>Metazoa</taxon>
        <taxon>Ecdysozoa</taxon>
        <taxon>Arthropoda</taxon>
        <taxon>Chelicerata</taxon>
        <taxon>Arachnida</taxon>
        <taxon>Acari</taxon>
        <taxon>Parasitiformes</taxon>
        <taxon>Ixodida</taxon>
        <taxon>Ixodoidea</taxon>
        <taxon>Ixodidae</taxon>
        <taxon>Rhipicephalinae</taxon>
        <taxon>Rhipicephalus</taxon>
        <taxon>Boophilus</taxon>
    </lineage>
</organism>
<reference evidence="2" key="1">
    <citation type="journal article" date="2020" name="Cell">
        <title>Large-Scale Comparative Analyses of Tick Genomes Elucidate Their Genetic Diversity and Vector Capacities.</title>
        <authorList>
            <consortium name="Tick Genome and Microbiome Consortium (TIGMIC)"/>
            <person name="Jia N."/>
            <person name="Wang J."/>
            <person name="Shi W."/>
            <person name="Du L."/>
            <person name="Sun Y."/>
            <person name="Zhan W."/>
            <person name="Jiang J.F."/>
            <person name="Wang Q."/>
            <person name="Zhang B."/>
            <person name="Ji P."/>
            <person name="Bell-Sakyi L."/>
            <person name="Cui X.M."/>
            <person name="Yuan T.T."/>
            <person name="Jiang B.G."/>
            <person name="Yang W.F."/>
            <person name="Lam T.T."/>
            <person name="Chang Q.C."/>
            <person name="Ding S.J."/>
            <person name="Wang X.J."/>
            <person name="Zhu J.G."/>
            <person name="Ruan X.D."/>
            <person name="Zhao L."/>
            <person name="Wei J.T."/>
            <person name="Ye R.Z."/>
            <person name="Que T.C."/>
            <person name="Du C.H."/>
            <person name="Zhou Y.H."/>
            <person name="Cheng J.X."/>
            <person name="Dai P.F."/>
            <person name="Guo W.B."/>
            <person name="Han X.H."/>
            <person name="Huang E.J."/>
            <person name="Li L.F."/>
            <person name="Wei W."/>
            <person name="Gao Y.C."/>
            <person name="Liu J.Z."/>
            <person name="Shao H.Z."/>
            <person name="Wang X."/>
            <person name="Wang C.C."/>
            <person name="Yang T.C."/>
            <person name="Huo Q.B."/>
            <person name="Li W."/>
            <person name="Chen H.Y."/>
            <person name="Chen S.E."/>
            <person name="Zhou L.G."/>
            <person name="Ni X.B."/>
            <person name="Tian J.H."/>
            <person name="Sheng Y."/>
            <person name="Liu T."/>
            <person name="Pan Y.S."/>
            <person name="Xia L.Y."/>
            <person name="Li J."/>
            <person name="Zhao F."/>
            <person name="Cao W.C."/>
        </authorList>
    </citation>
    <scope>NUCLEOTIDE SEQUENCE</scope>
    <source>
        <strain evidence="2">Rmic-2018</strain>
    </source>
</reference>
<name>A0A9J6E7W4_RHIMP</name>
<dbReference type="AlphaFoldDB" id="A0A9J6E7W4"/>
<accession>A0A9J6E7W4</accession>
<evidence type="ECO:0000256" key="1">
    <source>
        <dbReference type="SAM" id="Phobius"/>
    </source>
</evidence>
<keyword evidence="3" id="KW-1185">Reference proteome</keyword>
<keyword evidence="1" id="KW-1133">Transmembrane helix</keyword>
<gene>
    <name evidence="2" type="ORF">HPB51_006878</name>
</gene>
<dbReference type="Proteomes" id="UP000821866">
    <property type="component" value="Chromosome 3"/>
</dbReference>
<keyword evidence="1" id="KW-0472">Membrane</keyword>
<dbReference type="EMBL" id="JABSTU010000005">
    <property type="protein sequence ID" value="KAH8030446.1"/>
    <property type="molecule type" value="Genomic_DNA"/>
</dbReference>
<reference evidence="2" key="2">
    <citation type="submission" date="2021-09" db="EMBL/GenBank/DDBJ databases">
        <authorList>
            <person name="Jia N."/>
            <person name="Wang J."/>
            <person name="Shi W."/>
            <person name="Du L."/>
            <person name="Sun Y."/>
            <person name="Zhan W."/>
            <person name="Jiang J."/>
            <person name="Wang Q."/>
            <person name="Zhang B."/>
            <person name="Ji P."/>
            <person name="Sakyi L.B."/>
            <person name="Cui X."/>
            <person name="Yuan T."/>
            <person name="Jiang B."/>
            <person name="Yang W."/>
            <person name="Lam T.T.-Y."/>
            <person name="Chang Q."/>
            <person name="Ding S."/>
            <person name="Wang X."/>
            <person name="Zhu J."/>
            <person name="Ruan X."/>
            <person name="Zhao L."/>
            <person name="Wei J."/>
            <person name="Que T."/>
            <person name="Du C."/>
            <person name="Cheng J."/>
            <person name="Dai P."/>
            <person name="Han X."/>
            <person name="Huang E."/>
            <person name="Gao Y."/>
            <person name="Liu J."/>
            <person name="Shao H."/>
            <person name="Ye R."/>
            <person name="Li L."/>
            <person name="Wei W."/>
            <person name="Wang X."/>
            <person name="Wang C."/>
            <person name="Huo Q."/>
            <person name="Li W."/>
            <person name="Guo W."/>
            <person name="Chen H."/>
            <person name="Chen S."/>
            <person name="Zhou L."/>
            <person name="Zhou L."/>
            <person name="Ni X."/>
            <person name="Tian J."/>
            <person name="Zhou Y."/>
            <person name="Sheng Y."/>
            <person name="Liu T."/>
            <person name="Pan Y."/>
            <person name="Xia L."/>
            <person name="Li J."/>
            <person name="Zhao F."/>
            <person name="Cao W."/>
        </authorList>
    </citation>
    <scope>NUCLEOTIDE SEQUENCE</scope>
    <source>
        <strain evidence="2">Rmic-2018</strain>
        <tissue evidence="2">Larvae</tissue>
    </source>
</reference>
<proteinExistence type="predicted"/>
<comment type="caution">
    <text evidence="2">The sequence shown here is derived from an EMBL/GenBank/DDBJ whole genome shotgun (WGS) entry which is preliminary data.</text>
</comment>
<sequence length="215" mass="22953">MEPTCDTRILTAEYMHSELSNAEDHSGPICNSAVKEVISNSSVMQVTWKTAKGAPASTNDGFKAVVTAYKHFGRGFWHDWGSTVVIGVIVVALNVCAIGVLLHARRSSSSPESAQPPTCVVQQPDGTFRNANAMPPTPYPAAGLAPNGWEPRPQAVRDFPGVTGIPVNLETGRQMRYQAPPAELADVDYPRSTPINPIVMSLTDTSAPPLPDAFG</sequence>
<protein>
    <submittedName>
        <fullName evidence="2">Uncharacterized protein</fullName>
    </submittedName>
</protein>
<feature type="transmembrane region" description="Helical" evidence="1">
    <location>
        <begin position="80"/>
        <end position="102"/>
    </location>
</feature>
<evidence type="ECO:0000313" key="3">
    <source>
        <dbReference type="Proteomes" id="UP000821866"/>
    </source>
</evidence>